<organism evidence="1 2">
    <name type="scientific">Gordonia sputi NBRC 100414</name>
    <dbReference type="NCBI Taxonomy" id="1089453"/>
    <lineage>
        <taxon>Bacteria</taxon>
        <taxon>Bacillati</taxon>
        <taxon>Actinomycetota</taxon>
        <taxon>Actinomycetes</taxon>
        <taxon>Mycobacteriales</taxon>
        <taxon>Gordoniaceae</taxon>
        <taxon>Gordonia</taxon>
    </lineage>
</organism>
<sequence length="120" mass="13183">MWSLCSPARSLHVSTFGRGGISRIVLIPPQRIRMTPTSLPPATIRRPTRHTYPQCRYISDTHDAARFVTVLPPRNPTGETQSLELRTGSGAVQVMIGAYALNTPVRVLQGYGFGGWVIVP</sequence>
<dbReference type="Proteomes" id="UP000005845">
    <property type="component" value="Unassembled WGS sequence"/>
</dbReference>
<gene>
    <name evidence="1" type="ORF">GOSPT_079_00020</name>
</gene>
<proteinExistence type="predicted"/>
<name>H5U1Z7_9ACTN</name>
<evidence type="ECO:0000313" key="1">
    <source>
        <dbReference type="EMBL" id="GAB39755.1"/>
    </source>
</evidence>
<reference evidence="1 2" key="1">
    <citation type="submission" date="2012-02" db="EMBL/GenBank/DDBJ databases">
        <title>Whole genome shotgun sequence of Gordonia sputi NBRC 100414.</title>
        <authorList>
            <person name="Yoshida I."/>
            <person name="Hosoyama A."/>
            <person name="Tsuchikane K."/>
            <person name="Katsumata H."/>
            <person name="Yamazaki S."/>
            <person name="Fujita N."/>
        </authorList>
    </citation>
    <scope>NUCLEOTIDE SEQUENCE [LARGE SCALE GENOMIC DNA]</scope>
    <source>
        <strain evidence="1 2">NBRC 100414</strain>
    </source>
</reference>
<keyword evidence="2" id="KW-1185">Reference proteome</keyword>
<evidence type="ECO:0000313" key="2">
    <source>
        <dbReference type="Proteomes" id="UP000005845"/>
    </source>
</evidence>
<protein>
    <submittedName>
        <fullName evidence="1">Uncharacterized protein</fullName>
    </submittedName>
</protein>
<dbReference type="EMBL" id="BAFC01000079">
    <property type="protein sequence ID" value="GAB39755.1"/>
    <property type="molecule type" value="Genomic_DNA"/>
</dbReference>
<dbReference type="AlphaFoldDB" id="H5U1Z7"/>
<accession>H5U1Z7</accession>
<comment type="caution">
    <text evidence="1">The sequence shown here is derived from an EMBL/GenBank/DDBJ whole genome shotgun (WGS) entry which is preliminary data.</text>
</comment>